<dbReference type="RefSeq" id="XP_033660977.1">
    <property type="nucleotide sequence ID" value="XM_033814387.1"/>
</dbReference>
<protein>
    <submittedName>
        <fullName evidence="2">Uncharacterized protein</fullName>
    </submittedName>
</protein>
<accession>A0A6A6C1E5</accession>
<feature type="compositionally biased region" description="Polar residues" evidence="1">
    <location>
        <begin position="144"/>
        <end position="159"/>
    </location>
</feature>
<keyword evidence="3" id="KW-1185">Reference proteome</keyword>
<dbReference type="AlphaFoldDB" id="A0A6A6C1E5"/>
<evidence type="ECO:0000256" key="1">
    <source>
        <dbReference type="SAM" id="MobiDB-lite"/>
    </source>
</evidence>
<feature type="region of interest" description="Disordered" evidence="1">
    <location>
        <begin position="123"/>
        <end position="159"/>
    </location>
</feature>
<dbReference type="GeneID" id="54567659"/>
<dbReference type="EMBL" id="ML993629">
    <property type="protein sequence ID" value="KAF2160088.1"/>
    <property type="molecule type" value="Genomic_DNA"/>
</dbReference>
<sequence length="179" mass="19343">MSPLLNLLEPPPNSPASRLSPFNCPVPGSFSVRLCAETADDHRYVVKDERNGAEEGIGWRLGLAVDAWLVGFVVGRTWHSKATYVSLLAKYSFGIRRFLSSKQTSVDDSSTLKYTRAGLYNANMNGPTSRHPSELSGPLGGLSASRTQEPTSTVASSMTGMSSNDYSLWSSSVSYPLCT</sequence>
<organism evidence="2 3">
    <name type="scientific">Zasmidium cellare ATCC 36951</name>
    <dbReference type="NCBI Taxonomy" id="1080233"/>
    <lineage>
        <taxon>Eukaryota</taxon>
        <taxon>Fungi</taxon>
        <taxon>Dikarya</taxon>
        <taxon>Ascomycota</taxon>
        <taxon>Pezizomycotina</taxon>
        <taxon>Dothideomycetes</taxon>
        <taxon>Dothideomycetidae</taxon>
        <taxon>Mycosphaerellales</taxon>
        <taxon>Mycosphaerellaceae</taxon>
        <taxon>Zasmidium</taxon>
    </lineage>
</organism>
<proteinExistence type="predicted"/>
<gene>
    <name evidence="2" type="ORF">M409DRAFT_60199</name>
</gene>
<dbReference type="Proteomes" id="UP000799537">
    <property type="component" value="Unassembled WGS sequence"/>
</dbReference>
<evidence type="ECO:0000313" key="3">
    <source>
        <dbReference type="Proteomes" id="UP000799537"/>
    </source>
</evidence>
<name>A0A6A6C1E5_ZASCE</name>
<evidence type="ECO:0000313" key="2">
    <source>
        <dbReference type="EMBL" id="KAF2160088.1"/>
    </source>
</evidence>
<reference evidence="2" key="1">
    <citation type="journal article" date="2020" name="Stud. Mycol.">
        <title>101 Dothideomycetes genomes: a test case for predicting lifestyles and emergence of pathogens.</title>
        <authorList>
            <person name="Haridas S."/>
            <person name="Albert R."/>
            <person name="Binder M."/>
            <person name="Bloem J."/>
            <person name="Labutti K."/>
            <person name="Salamov A."/>
            <person name="Andreopoulos B."/>
            <person name="Baker S."/>
            <person name="Barry K."/>
            <person name="Bills G."/>
            <person name="Bluhm B."/>
            <person name="Cannon C."/>
            <person name="Castanera R."/>
            <person name="Culley D."/>
            <person name="Daum C."/>
            <person name="Ezra D."/>
            <person name="Gonzalez J."/>
            <person name="Henrissat B."/>
            <person name="Kuo A."/>
            <person name="Liang C."/>
            <person name="Lipzen A."/>
            <person name="Lutzoni F."/>
            <person name="Magnuson J."/>
            <person name="Mondo S."/>
            <person name="Nolan M."/>
            <person name="Ohm R."/>
            <person name="Pangilinan J."/>
            <person name="Park H.-J."/>
            <person name="Ramirez L."/>
            <person name="Alfaro M."/>
            <person name="Sun H."/>
            <person name="Tritt A."/>
            <person name="Yoshinaga Y."/>
            <person name="Zwiers L.-H."/>
            <person name="Turgeon B."/>
            <person name="Goodwin S."/>
            <person name="Spatafora J."/>
            <person name="Crous P."/>
            <person name="Grigoriev I."/>
        </authorList>
    </citation>
    <scope>NUCLEOTIDE SEQUENCE</scope>
    <source>
        <strain evidence="2">ATCC 36951</strain>
    </source>
</reference>